<evidence type="ECO:0000256" key="2">
    <source>
        <dbReference type="ARBA" id="ARBA00005830"/>
    </source>
</evidence>
<dbReference type="SUPFAM" id="SSF51197">
    <property type="entry name" value="Clavaminate synthase-like"/>
    <property type="match status" value="1"/>
</dbReference>
<evidence type="ECO:0000256" key="6">
    <source>
        <dbReference type="ARBA" id="ARBA00023004"/>
    </source>
</evidence>
<keyword evidence="4" id="KW-0223">Dioxygenase</keyword>
<sequence length="302" mass="33931">MTIVSPDKLPSARAVELTAPLDDIYQILNEDGAVIIKNFIPLELVDKINKEVDPYLAQHAAGPNHMSEIYKLTVGSKTKHMGNLTMASKSFRDEVLNHPSMHAISEKLFRANFGDYWLNRAAVLEVDSGEKAQGLHRDDSLYPWKAFLTKDSPELMVNFFIALTEFREENGATRLVLGSHKWEDSTMYPSPEQTIPAEMQAGDAIVYLASLFHGAGQNRSQKTRRGLSITTHPAHFTPMESHIDVPRAIIETMTPLAQKMIGWRTWSTNHGVPVWTVRDGRMEDELKLKSLESPKQIQAAVI</sequence>
<protein>
    <submittedName>
        <fullName evidence="7">PhyH-domain-containing protein</fullName>
    </submittedName>
</protein>
<evidence type="ECO:0000256" key="4">
    <source>
        <dbReference type="ARBA" id="ARBA00022964"/>
    </source>
</evidence>
<dbReference type="Gene3D" id="2.60.120.620">
    <property type="entry name" value="q2cbj1_9rhob like domain"/>
    <property type="match status" value="1"/>
</dbReference>
<dbReference type="PANTHER" id="PTHR20883:SF41">
    <property type="entry name" value="IRON_ALPHA-KETOGLUTARATE-DEPENDENT DIOXYGENASE ASQJ"/>
    <property type="match status" value="1"/>
</dbReference>
<dbReference type="Proteomes" id="UP001219568">
    <property type="component" value="Unassembled WGS sequence"/>
</dbReference>
<comment type="caution">
    <text evidence="7">The sequence shown here is derived from an EMBL/GenBank/DDBJ whole genome shotgun (WGS) entry which is preliminary data.</text>
</comment>
<comment type="similarity">
    <text evidence="2">Belongs to the PhyH family.</text>
</comment>
<dbReference type="PANTHER" id="PTHR20883">
    <property type="entry name" value="PHYTANOYL-COA DIOXYGENASE DOMAIN CONTAINING 1"/>
    <property type="match status" value="1"/>
</dbReference>
<evidence type="ECO:0000256" key="5">
    <source>
        <dbReference type="ARBA" id="ARBA00023002"/>
    </source>
</evidence>
<accession>A0AAD6IM35</accession>
<reference evidence="7" key="2">
    <citation type="submission" date="2023-01" db="EMBL/GenBank/DDBJ databases">
        <authorList>
            <person name="Petersen C."/>
        </authorList>
    </citation>
    <scope>NUCLEOTIDE SEQUENCE</scope>
    <source>
        <strain evidence="7">IBT 15450</strain>
    </source>
</reference>
<keyword evidence="8" id="KW-1185">Reference proteome</keyword>
<gene>
    <name evidence="7" type="ORF">N7460_000191</name>
</gene>
<keyword evidence="6" id="KW-0408">Iron</keyword>
<comment type="subunit">
    <text evidence="3">Homodimer.</text>
</comment>
<dbReference type="AlphaFoldDB" id="A0AAD6IM35"/>
<dbReference type="Pfam" id="PF05721">
    <property type="entry name" value="PhyH"/>
    <property type="match status" value="1"/>
</dbReference>
<evidence type="ECO:0000313" key="8">
    <source>
        <dbReference type="Proteomes" id="UP001219568"/>
    </source>
</evidence>
<reference evidence="7" key="1">
    <citation type="journal article" date="2023" name="IMA Fungus">
        <title>Comparative genomic study of the Penicillium genus elucidates a diverse pangenome and 15 lateral gene transfer events.</title>
        <authorList>
            <person name="Petersen C."/>
            <person name="Sorensen T."/>
            <person name="Nielsen M.R."/>
            <person name="Sondergaard T.E."/>
            <person name="Sorensen J.L."/>
            <person name="Fitzpatrick D.A."/>
            <person name="Frisvad J.C."/>
            <person name="Nielsen K.L."/>
        </authorList>
    </citation>
    <scope>NUCLEOTIDE SEQUENCE</scope>
    <source>
        <strain evidence="7">IBT 15450</strain>
    </source>
</reference>
<keyword evidence="5" id="KW-0560">Oxidoreductase</keyword>
<proteinExistence type="inferred from homology"/>
<dbReference type="InterPro" id="IPR008775">
    <property type="entry name" value="Phytyl_CoA_dOase-like"/>
</dbReference>
<evidence type="ECO:0000256" key="1">
    <source>
        <dbReference type="ARBA" id="ARBA00001962"/>
    </source>
</evidence>
<name>A0AAD6IM35_PENCN</name>
<evidence type="ECO:0000256" key="3">
    <source>
        <dbReference type="ARBA" id="ARBA00011738"/>
    </source>
</evidence>
<evidence type="ECO:0000313" key="7">
    <source>
        <dbReference type="EMBL" id="KAJ6056917.1"/>
    </source>
</evidence>
<comment type="cofactor">
    <cofactor evidence="1">
        <name>Fe cation</name>
        <dbReference type="ChEBI" id="CHEBI:24875"/>
    </cofactor>
</comment>
<dbReference type="EMBL" id="JAQJZL010000001">
    <property type="protein sequence ID" value="KAJ6056917.1"/>
    <property type="molecule type" value="Genomic_DNA"/>
</dbReference>
<dbReference type="GO" id="GO:0051213">
    <property type="term" value="F:dioxygenase activity"/>
    <property type="evidence" value="ECO:0007669"/>
    <property type="project" value="UniProtKB-KW"/>
</dbReference>
<organism evidence="7 8">
    <name type="scientific">Penicillium canescens</name>
    <dbReference type="NCBI Taxonomy" id="5083"/>
    <lineage>
        <taxon>Eukaryota</taxon>
        <taxon>Fungi</taxon>
        <taxon>Dikarya</taxon>
        <taxon>Ascomycota</taxon>
        <taxon>Pezizomycotina</taxon>
        <taxon>Eurotiomycetes</taxon>
        <taxon>Eurotiomycetidae</taxon>
        <taxon>Eurotiales</taxon>
        <taxon>Aspergillaceae</taxon>
        <taxon>Penicillium</taxon>
    </lineage>
</organism>